<evidence type="ECO:0000256" key="1">
    <source>
        <dbReference type="PROSITE-ProRule" id="PRU00221"/>
    </source>
</evidence>
<accession>A0A511STC2</accession>
<dbReference type="SUPFAM" id="SSF50998">
    <property type="entry name" value="Quinoprotein alcohol dehydrogenase-like"/>
    <property type="match status" value="1"/>
</dbReference>
<sequence>MRASRPVITESNAARLTPVARLGPSLPDLFACGQRLAFDPTGTRLSALARRGNPLRWWDLEMLSPEPMWNHASASGMHSLVFPDAEHVLTVVSANRSPLGLWRPRLVAFCAKDGAQARERHLTHAVTRLAMSADGARLLLVPLEGDSPEVWDLKSWRPLRELTPMDLGVSVTACALSPEGRFAAVTFHADDRRGENLWLWDVASEARPVTLSIDAPTVWSLAFHPTQPLLAVGGITEEVAVVHVGERRQVRSLSGFHGYACNLSFNPDGTLLAASRDGRGFGVHRFDTGEALFHHGDGEDLHTSDAVFSPDGRLVAWGRADGTVELWGVAD</sequence>
<evidence type="ECO:0000313" key="5">
    <source>
        <dbReference type="Proteomes" id="UP000321514"/>
    </source>
</evidence>
<dbReference type="InterPro" id="IPR011047">
    <property type="entry name" value="Quinoprotein_ADH-like_sf"/>
</dbReference>
<dbReference type="STRING" id="1334629.MFUL124B02_07340"/>
<dbReference type="Proteomes" id="UP000321514">
    <property type="component" value="Unassembled WGS sequence"/>
</dbReference>
<dbReference type="AlphaFoldDB" id="A0A511STC2"/>
<dbReference type="Pfam" id="PF00400">
    <property type="entry name" value="WD40"/>
    <property type="match status" value="1"/>
</dbReference>
<reference evidence="2 5" key="2">
    <citation type="submission" date="2019-07" db="EMBL/GenBank/DDBJ databases">
        <title>Whole genome shotgun sequence of Myxococcus fulvus NBRC 100333.</title>
        <authorList>
            <person name="Hosoyama A."/>
            <person name="Uohara A."/>
            <person name="Ohji S."/>
            <person name="Ichikawa N."/>
        </authorList>
    </citation>
    <scope>NUCLEOTIDE SEQUENCE [LARGE SCALE GENOMIC DNA]</scope>
    <source>
        <strain evidence="2 5">NBRC 100333</strain>
    </source>
</reference>
<dbReference type="SMART" id="SM00320">
    <property type="entry name" value="WD40"/>
    <property type="match status" value="4"/>
</dbReference>
<dbReference type="PANTHER" id="PTHR19879">
    <property type="entry name" value="TRANSCRIPTION INITIATION FACTOR TFIID"/>
    <property type="match status" value="1"/>
</dbReference>
<reference evidence="3 4" key="1">
    <citation type="submission" date="2016-10" db="EMBL/GenBank/DDBJ databases">
        <authorList>
            <person name="Varghese N."/>
            <person name="Submissions S."/>
        </authorList>
    </citation>
    <scope>NUCLEOTIDE SEQUENCE [LARGE SCALE GENOMIC DNA]</scope>
    <source>
        <strain evidence="3 4">DSM 16525</strain>
    </source>
</reference>
<dbReference type="RefSeq" id="WP_143096956.1">
    <property type="nucleotide sequence ID" value="NZ_BJXR01000006.1"/>
</dbReference>
<evidence type="ECO:0000313" key="3">
    <source>
        <dbReference type="EMBL" id="SET16107.1"/>
    </source>
</evidence>
<dbReference type="Gene3D" id="2.130.10.10">
    <property type="entry name" value="YVTN repeat-like/Quinoprotein amine dehydrogenase"/>
    <property type="match status" value="2"/>
</dbReference>
<dbReference type="EMBL" id="BJXR01000006">
    <property type="protein sequence ID" value="GEN05169.1"/>
    <property type="molecule type" value="Genomic_DNA"/>
</dbReference>
<keyword evidence="1" id="KW-0853">WD repeat</keyword>
<evidence type="ECO:0000313" key="2">
    <source>
        <dbReference type="EMBL" id="GEN05169.1"/>
    </source>
</evidence>
<dbReference type="EMBL" id="FOIB01000001">
    <property type="protein sequence ID" value="SET16107.1"/>
    <property type="molecule type" value="Genomic_DNA"/>
</dbReference>
<dbReference type="InterPro" id="IPR015943">
    <property type="entry name" value="WD40/YVTN_repeat-like_dom_sf"/>
</dbReference>
<dbReference type="Proteomes" id="UP000183760">
    <property type="component" value="Unassembled WGS sequence"/>
</dbReference>
<dbReference type="InterPro" id="IPR001680">
    <property type="entry name" value="WD40_rpt"/>
</dbReference>
<dbReference type="PANTHER" id="PTHR19879:SF9">
    <property type="entry name" value="TRANSCRIPTION INITIATION FACTOR TFIID SUBUNIT 5"/>
    <property type="match status" value="1"/>
</dbReference>
<evidence type="ECO:0000313" key="4">
    <source>
        <dbReference type="Proteomes" id="UP000183760"/>
    </source>
</evidence>
<organism evidence="2 5">
    <name type="scientific">Myxococcus fulvus</name>
    <dbReference type="NCBI Taxonomy" id="33"/>
    <lineage>
        <taxon>Bacteria</taxon>
        <taxon>Pseudomonadati</taxon>
        <taxon>Myxococcota</taxon>
        <taxon>Myxococcia</taxon>
        <taxon>Myxococcales</taxon>
        <taxon>Cystobacterineae</taxon>
        <taxon>Myxococcaceae</taxon>
        <taxon>Myxococcus</taxon>
    </lineage>
</organism>
<comment type="caution">
    <text evidence="2">The sequence shown here is derived from an EMBL/GenBank/DDBJ whole genome shotgun (WGS) entry which is preliminary data.</text>
</comment>
<dbReference type="OrthoDB" id="5491997at2"/>
<proteinExistence type="predicted"/>
<gene>
    <name evidence="2" type="ORF">MFU01_02060</name>
    <name evidence="3" type="ORF">SAMN05443572_1011286</name>
</gene>
<dbReference type="PROSITE" id="PS50294">
    <property type="entry name" value="WD_REPEATS_REGION"/>
    <property type="match status" value="1"/>
</dbReference>
<name>A0A511STC2_MYXFU</name>
<keyword evidence="4" id="KW-1185">Reference proteome</keyword>
<protein>
    <submittedName>
        <fullName evidence="2">Uncharacterized protein</fullName>
    </submittedName>
</protein>
<feature type="repeat" description="WD" evidence="1">
    <location>
        <begin position="308"/>
        <end position="331"/>
    </location>
</feature>
<dbReference type="PROSITE" id="PS50082">
    <property type="entry name" value="WD_REPEATS_2"/>
    <property type="match status" value="1"/>
</dbReference>